<feature type="region of interest" description="Disordered" evidence="2">
    <location>
        <begin position="40"/>
        <end position="102"/>
    </location>
</feature>
<dbReference type="Pfam" id="PF01520">
    <property type="entry name" value="Amidase_3"/>
    <property type="match status" value="1"/>
</dbReference>
<organism evidence="5 6">
    <name type="scientific">Streptomyces tendae</name>
    <dbReference type="NCBI Taxonomy" id="1932"/>
    <lineage>
        <taxon>Bacteria</taxon>
        <taxon>Bacillati</taxon>
        <taxon>Actinomycetota</taxon>
        <taxon>Actinomycetes</taxon>
        <taxon>Kitasatosporales</taxon>
        <taxon>Streptomycetaceae</taxon>
        <taxon>Streptomyces</taxon>
    </lineage>
</organism>
<keyword evidence="6" id="KW-1185">Reference proteome</keyword>
<proteinExistence type="predicted"/>
<keyword evidence="3" id="KW-1133">Transmembrane helix</keyword>
<dbReference type="RefSeq" id="WP_150156269.1">
    <property type="nucleotide sequence ID" value="NZ_CP043959.1"/>
</dbReference>
<gene>
    <name evidence="5" type="ORF">F3L20_25110</name>
</gene>
<evidence type="ECO:0000256" key="3">
    <source>
        <dbReference type="SAM" id="Phobius"/>
    </source>
</evidence>
<dbReference type="Proteomes" id="UP000324308">
    <property type="component" value="Chromosome"/>
</dbReference>
<evidence type="ECO:0000313" key="6">
    <source>
        <dbReference type="Proteomes" id="UP000324308"/>
    </source>
</evidence>
<evidence type="ECO:0000313" key="5">
    <source>
        <dbReference type="EMBL" id="QER88696.1"/>
    </source>
</evidence>
<dbReference type="PANTHER" id="PTHR30404">
    <property type="entry name" value="N-ACETYLMURAMOYL-L-ALANINE AMIDASE"/>
    <property type="match status" value="1"/>
</dbReference>
<evidence type="ECO:0000256" key="2">
    <source>
        <dbReference type="SAM" id="MobiDB-lite"/>
    </source>
</evidence>
<feature type="transmembrane region" description="Helical" evidence="3">
    <location>
        <begin position="21"/>
        <end position="39"/>
    </location>
</feature>
<feature type="domain" description="MurNAc-LAA" evidence="4">
    <location>
        <begin position="192"/>
        <end position="320"/>
    </location>
</feature>
<accession>A0ABX5ZWX5</accession>
<dbReference type="EMBL" id="CP043959">
    <property type="protein sequence ID" value="QER88696.1"/>
    <property type="molecule type" value="Genomic_DNA"/>
</dbReference>
<dbReference type="PANTHER" id="PTHR30404:SF0">
    <property type="entry name" value="N-ACETYLMURAMOYL-L-ALANINE AMIDASE AMIC"/>
    <property type="match status" value="1"/>
</dbReference>
<dbReference type="SMART" id="SM00646">
    <property type="entry name" value="Ami_3"/>
    <property type="match status" value="1"/>
</dbReference>
<reference evidence="5 6" key="1">
    <citation type="submission" date="2019-09" db="EMBL/GenBank/DDBJ databases">
        <title>Draft genome sequence of the Ebosin-producing strain Streptomyces sp. 139.</title>
        <authorList>
            <person name="Ai L."/>
            <person name="Geng M."/>
            <person name="Ma M."/>
            <person name="Bai L."/>
        </authorList>
    </citation>
    <scope>NUCLEOTIDE SEQUENCE [LARGE SCALE GENOMIC DNA]</scope>
    <source>
        <strain evidence="5 6">139</strain>
    </source>
</reference>
<dbReference type="SUPFAM" id="SSF53187">
    <property type="entry name" value="Zn-dependent exopeptidases"/>
    <property type="match status" value="1"/>
</dbReference>
<dbReference type="InterPro" id="IPR002508">
    <property type="entry name" value="MurNAc-LAA_cat"/>
</dbReference>
<dbReference type="Gene3D" id="3.40.630.40">
    <property type="entry name" value="Zn-dependent exopeptidases"/>
    <property type="match status" value="1"/>
</dbReference>
<feature type="compositionally biased region" description="Low complexity" evidence="2">
    <location>
        <begin position="86"/>
        <end position="102"/>
    </location>
</feature>
<feature type="compositionally biased region" description="Low complexity" evidence="2">
    <location>
        <begin position="52"/>
        <end position="78"/>
    </location>
</feature>
<dbReference type="InterPro" id="IPR050695">
    <property type="entry name" value="N-acetylmuramoyl_amidase_3"/>
</dbReference>
<sequence length="325" mass="33285">MSYTGPDFDPPRNPRSRRRPLTVAVAALVCGGLLGWGVYAATGGTDDGGAGAEAKGSPSAPSRAPSQPASPSAGNTGNTEGGGGEESPASRPPGATAPAATGPLKGKVVVIDPGHNPANFRHTAEINRQVDVGTHRKECDTTGTSTNDGYAEAEFTLDVAHRMRALLRKQGATVKLTQDRDRPYGPCVDERARIGNEAKADAVVSLHADGSGSGNRGFHVILPGVVNSGGADTRAIVAPSRELGERVAGNFVRVTGTAPSNYIGGGTGLVTRKDLGGLNLSTVPKVFIECGNMRDGKDAALLTSGAWRQKAAQGISEGIVSFLRG</sequence>
<keyword evidence="3" id="KW-0472">Membrane</keyword>
<keyword evidence="3" id="KW-0812">Transmembrane</keyword>
<name>A0ABX5ZWX5_STRTE</name>
<evidence type="ECO:0000259" key="4">
    <source>
        <dbReference type="SMART" id="SM00646"/>
    </source>
</evidence>
<keyword evidence="1" id="KW-0378">Hydrolase</keyword>
<protein>
    <submittedName>
        <fullName evidence="5">N-acetylmuramoyl-L-alanine amidase</fullName>
    </submittedName>
</protein>
<evidence type="ECO:0000256" key="1">
    <source>
        <dbReference type="ARBA" id="ARBA00022801"/>
    </source>
</evidence>
<feature type="region of interest" description="Disordered" evidence="2">
    <location>
        <begin position="1"/>
        <end position="20"/>
    </location>
</feature>
<dbReference type="CDD" id="cd02696">
    <property type="entry name" value="MurNAc-LAA"/>
    <property type="match status" value="1"/>
</dbReference>